<dbReference type="AlphaFoldDB" id="A0A3M7RIN3"/>
<dbReference type="Proteomes" id="UP000276133">
    <property type="component" value="Unassembled WGS sequence"/>
</dbReference>
<accession>A0A3M7RIN3</accession>
<evidence type="ECO:0000313" key="2">
    <source>
        <dbReference type="Proteomes" id="UP000276133"/>
    </source>
</evidence>
<reference evidence="1 2" key="1">
    <citation type="journal article" date="2018" name="Sci. Rep.">
        <title>Genomic signatures of local adaptation to the degree of environmental predictability in rotifers.</title>
        <authorList>
            <person name="Franch-Gras L."/>
            <person name="Hahn C."/>
            <person name="Garcia-Roger E.M."/>
            <person name="Carmona M.J."/>
            <person name="Serra M."/>
            <person name="Gomez A."/>
        </authorList>
    </citation>
    <scope>NUCLEOTIDE SEQUENCE [LARGE SCALE GENOMIC DNA]</scope>
    <source>
        <strain evidence="1">HYR1</strain>
    </source>
</reference>
<sequence length="105" mass="11811">MRRLAQGADPTFHTHTQINQSISQFRVNICNNNNNKLSFSDKNTANQYYLNNLCLSNWRPGHMFAVVGSSSRDGSCERKDALMRASLANVALKCLNFEFCLILPG</sequence>
<protein>
    <submittedName>
        <fullName evidence="1">Uncharacterized protein</fullName>
    </submittedName>
</protein>
<comment type="caution">
    <text evidence="1">The sequence shown here is derived from an EMBL/GenBank/DDBJ whole genome shotgun (WGS) entry which is preliminary data.</text>
</comment>
<proteinExistence type="predicted"/>
<keyword evidence="2" id="KW-1185">Reference proteome</keyword>
<dbReference type="EMBL" id="REGN01003308">
    <property type="protein sequence ID" value="RNA23349.1"/>
    <property type="molecule type" value="Genomic_DNA"/>
</dbReference>
<evidence type="ECO:0000313" key="1">
    <source>
        <dbReference type="EMBL" id="RNA23349.1"/>
    </source>
</evidence>
<name>A0A3M7RIN3_BRAPC</name>
<organism evidence="1 2">
    <name type="scientific">Brachionus plicatilis</name>
    <name type="common">Marine rotifer</name>
    <name type="synonym">Brachionus muelleri</name>
    <dbReference type="NCBI Taxonomy" id="10195"/>
    <lineage>
        <taxon>Eukaryota</taxon>
        <taxon>Metazoa</taxon>
        <taxon>Spiralia</taxon>
        <taxon>Gnathifera</taxon>
        <taxon>Rotifera</taxon>
        <taxon>Eurotatoria</taxon>
        <taxon>Monogononta</taxon>
        <taxon>Pseudotrocha</taxon>
        <taxon>Ploima</taxon>
        <taxon>Brachionidae</taxon>
        <taxon>Brachionus</taxon>
    </lineage>
</organism>
<gene>
    <name evidence="1" type="ORF">BpHYR1_015026</name>
</gene>